<sequence length="196" mass="21722">MVSCGSQVLLLGTKSFQVVTVRSWVDRLDHLVRTGHMQEALQLALDIYQDKAQAIVGLKHRKERRQQVLGRVCVCVCVCVCVYLPSCIVQGLSWAHGVLSPYLHLSSFSLNLCTLCAVIIPLSNAFHFSTILCGKLFFPISFTHCLILIFFSSPLVLPSSSVNSTRSSLSIFSISFTIVCVFTYLYLPICVLQCPS</sequence>
<feature type="transmembrane region" description="Helical" evidence="1">
    <location>
        <begin position="169"/>
        <end position="192"/>
    </location>
</feature>
<feature type="transmembrane region" description="Helical" evidence="1">
    <location>
        <begin position="68"/>
        <end position="96"/>
    </location>
</feature>
<keyword evidence="3" id="KW-1185">Reference proteome</keyword>
<keyword evidence="1" id="KW-0472">Membrane</keyword>
<accession>A0A5B7IEU5</accession>
<name>A0A5B7IEU5_PORTR</name>
<proteinExistence type="predicted"/>
<organism evidence="2 3">
    <name type="scientific">Portunus trituberculatus</name>
    <name type="common">Swimming crab</name>
    <name type="synonym">Neptunus trituberculatus</name>
    <dbReference type="NCBI Taxonomy" id="210409"/>
    <lineage>
        <taxon>Eukaryota</taxon>
        <taxon>Metazoa</taxon>
        <taxon>Ecdysozoa</taxon>
        <taxon>Arthropoda</taxon>
        <taxon>Crustacea</taxon>
        <taxon>Multicrustacea</taxon>
        <taxon>Malacostraca</taxon>
        <taxon>Eumalacostraca</taxon>
        <taxon>Eucarida</taxon>
        <taxon>Decapoda</taxon>
        <taxon>Pleocyemata</taxon>
        <taxon>Brachyura</taxon>
        <taxon>Eubrachyura</taxon>
        <taxon>Portunoidea</taxon>
        <taxon>Portunidae</taxon>
        <taxon>Portuninae</taxon>
        <taxon>Portunus</taxon>
    </lineage>
</organism>
<evidence type="ECO:0000256" key="1">
    <source>
        <dbReference type="SAM" id="Phobius"/>
    </source>
</evidence>
<reference evidence="2 3" key="1">
    <citation type="submission" date="2019-05" db="EMBL/GenBank/DDBJ databases">
        <title>Another draft genome of Portunus trituberculatus and its Hox gene families provides insights of decapod evolution.</title>
        <authorList>
            <person name="Jeong J.-H."/>
            <person name="Song I."/>
            <person name="Kim S."/>
            <person name="Choi T."/>
            <person name="Kim D."/>
            <person name="Ryu S."/>
            <person name="Kim W."/>
        </authorList>
    </citation>
    <scope>NUCLEOTIDE SEQUENCE [LARGE SCALE GENOMIC DNA]</scope>
    <source>
        <tissue evidence="2">Muscle</tissue>
    </source>
</reference>
<evidence type="ECO:0000313" key="3">
    <source>
        <dbReference type="Proteomes" id="UP000324222"/>
    </source>
</evidence>
<dbReference type="EMBL" id="VSRR010054164">
    <property type="protein sequence ID" value="MPC80486.1"/>
    <property type="molecule type" value="Genomic_DNA"/>
</dbReference>
<dbReference type="OrthoDB" id="289913at2759"/>
<keyword evidence="1" id="KW-0812">Transmembrane</keyword>
<keyword evidence="1" id="KW-1133">Transmembrane helix</keyword>
<gene>
    <name evidence="2" type="primary">VPS8_1</name>
    <name evidence="2" type="ORF">E2C01_075066</name>
</gene>
<protein>
    <submittedName>
        <fullName evidence="2">Vacuolar protein sorting-associated protein 8</fullName>
    </submittedName>
</protein>
<feature type="transmembrane region" description="Helical" evidence="1">
    <location>
        <begin position="102"/>
        <end position="124"/>
    </location>
</feature>
<comment type="caution">
    <text evidence="2">The sequence shown here is derived from an EMBL/GenBank/DDBJ whole genome shotgun (WGS) entry which is preliminary data.</text>
</comment>
<feature type="transmembrane region" description="Helical" evidence="1">
    <location>
        <begin position="136"/>
        <end position="157"/>
    </location>
</feature>
<evidence type="ECO:0000313" key="2">
    <source>
        <dbReference type="EMBL" id="MPC80486.1"/>
    </source>
</evidence>
<dbReference type="AlphaFoldDB" id="A0A5B7IEU5"/>
<dbReference type="Proteomes" id="UP000324222">
    <property type="component" value="Unassembled WGS sequence"/>
</dbReference>